<evidence type="ECO:0000313" key="3">
    <source>
        <dbReference type="Proteomes" id="UP001302949"/>
    </source>
</evidence>
<dbReference type="EMBL" id="JAYFUM010000031">
    <property type="protein sequence ID" value="MEA5141744.1"/>
    <property type="molecule type" value="Genomic_DNA"/>
</dbReference>
<dbReference type="InterPro" id="IPR007497">
    <property type="entry name" value="SIMPL/DUF541"/>
</dbReference>
<dbReference type="InterPro" id="IPR052022">
    <property type="entry name" value="26kDa_periplasmic_antigen"/>
</dbReference>
<keyword evidence="1" id="KW-0732">Signal</keyword>
<keyword evidence="3" id="KW-1185">Reference proteome</keyword>
<dbReference type="PANTHER" id="PTHR34387">
    <property type="entry name" value="SLR1258 PROTEIN"/>
    <property type="match status" value="1"/>
</dbReference>
<accession>A0ABU5QHH5</accession>
<evidence type="ECO:0000256" key="1">
    <source>
        <dbReference type="SAM" id="SignalP"/>
    </source>
</evidence>
<organism evidence="2 3">
    <name type="scientific">Arcicella rigui</name>
    <dbReference type="NCBI Taxonomy" id="797020"/>
    <lineage>
        <taxon>Bacteria</taxon>
        <taxon>Pseudomonadati</taxon>
        <taxon>Bacteroidota</taxon>
        <taxon>Cytophagia</taxon>
        <taxon>Cytophagales</taxon>
        <taxon>Flectobacillaceae</taxon>
        <taxon>Arcicella</taxon>
    </lineage>
</organism>
<gene>
    <name evidence="2" type="ORF">VB248_21495</name>
</gene>
<dbReference type="PANTHER" id="PTHR34387:SF1">
    <property type="entry name" value="PERIPLASMIC IMMUNOGENIC PROTEIN"/>
    <property type="match status" value="1"/>
</dbReference>
<dbReference type="RefSeq" id="WP_323298898.1">
    <property type="nucleotide sequence ID" value="NZ_JAYFUM010000031.1"/>
</dbReference>
<dbReference type="Proteomes" id="UP001302949">
    <property type="component" value="Unassembled WGS sequence"/>
</dbReference>
<reference evidence="2 3" key="1">
    <citation type="submission" date="2023-12" db="EMBL/GenBank/DDBJ databases">
        <title>Novel species of the genus Arcicella isolated from rivers.</title>
        <authorList>
            <person name="Lu H."/>
        </authorList>
    </citation>
    <scope>NUCLEOTIDE SEQUENCE [LARGE SCALE GENOMIC DNA]</scope>
    <source>
        <strain evidence="2 3">KCTC 23307</strain>
    </source>
</reference>
<feature type="signal peptide" evidence="1">
    <location>
        <begin position="1"/>
        <end position="23"/>
    </location>
</feature>
<dbReference type="Pfam" id="PF04402">
    <property type="entry name" value="SIMPL"/>
    <property type="match status" value="1"/>
</dbReference>
<feature type="chain" id="PRO_5046551557" evidence="1">
    <location>
        <begin position="24"/>
        <end position="242"/>
    </location>
</feature>
<name>A0ABU5QHH5_9BACT</name>
<proteinExistence type="predicted"/>
<protein>
    <submittedName>
        <fullName evidence="2">SIMPL domain-containing protein</fullName>
    </submittedName>
</protein>
<evidence type="ECO:0000313" key="2">
    <source>
        <dbReference type="EMBL" id="MEA5141744.1"/>
    </source>
</evidence>
<comment type="caution">
    <text evidence="2">The sequence shown here is derived from an EMBL/GenBank/DDBJ whole genome shotgun (WGS) entry which is preliminary data.</text>
</comment>
<dbReference type="Gene3D" id="3.30.110.170">
    <property type="entry name" value="Protein of unknown function (DUF541), domain 1"/>
    <property type="match status" value="1"/>
</dbReference>
<sequence length="242" mass="27420">MKKLVKVLTFLVPFGLGAFVSTAQQVIVEKPQPKKIEVTGSAEEEVLPDEIYVSISLREYFKDKDNKNKTDIMVLEKQLQKAVEEAGIPKENLTIGNINGYREWFGKKKPTIFLESKNYVVKVPNLYKIDGIIAKVDEKGVASTNIERYEYSKIEALRQATKIKALQAAKAKAKYLLEGIDEQLGEALEIYEIDNGYSPTPVYAMRAAKMEMMSDAAPMPESTIDVQKIKVRYEMKAIFRIK</sequence>
<dbReference type="Gene3D" id="3.30.70.2970">
    <property type="entry name" value="Protein of unknown function (DUF541), domain 2"/>
    <property type="match status" value="1"/>
</dbReference>